<keyword evidence="2" id="KW-0378">Hydrolase</keyword>
<dbReference type="EC" id="3.8.1.2" evidence="2"/>
<feature type="non-terminal residue" evidence="2">
    <location>
        <position position="92"/>
    </location>
</feature>
<reference evidence="2" key="1">
    <citation type="submission" date="2020-02" db="EMBL/GenBank/DDBJ databases">
        <authorList>
            <person name="Meier V. D."/>
        </authorList>
    </citation>
    <scope>NUCLEOTIDE SEQUENCE</scope>
    <source>
        <strain evidence="2">AVDCRST_MAG01</strain>
    </source>
</reference>
<protein>
    <submittedName>
        <fullName evidence="2">2-haloalkanoic acid dehalogenase</fullName>
        <ecNumber evidence="2">3.8.1.2</ecNumber>
    </submittedName>
</protein>
<dbReference type="AlphaFoldDB" id="A0A6J4Q8S5"/>
<name>A0A6J4Q8S5_9ACTN</name>
<feature type="compositionally biased region" description="Low complexity" evidence="1">
    <location>
        <begin position="60"/>
        <end position="79"/>
    </location>
</feature>
<feature type="compositionally biased region" description="Basic residues" evidence="1">
    <location>
        <begin position="1"/>
        <end position="21"/>
    </location>
</feature>
<evidence type="ECO:0000313" key="2">
    <source>
        <dbReference type="EMBL" id="CAA9433626.1"/>
    </source>
</evidence>
<dbReference type="GO" id="GO:0018784">
    <property type="term" value="F:(S)-2-haloacid dehalogenase activity"/>
    <property type="evidence" value="ECO:0007669"/>
    <property type="project" value="UniProtKB-EC"/>
</dbReference>
<feature type="region of interest" description="Disordered" evidence="1">
    <location>
        <begin position="60"/>
        <end position="92"/>
    </location>
</feature>
<proteinExistence type="predicted"/>
<accession>A0A6J4Q8S5</accession>
<dbReference type="EMBL" id="CADCUW010000406">
    <property type="protein sequence ID" value="CAA9433626.1"/>
    <property type="molecule type" value="Genomic_DNA"/>
</dbReference>
<evidence type="ECO:0000256" key="1">
    <source>
        <dbReference type="SAM" id="MobiDB-lite"/>
    </source>
</evidence>
<gene>
    <name evidence="2" type="ORF">AVDCRST_MAG01-01-3093</name>
</gene>
<feature type="region of interest" description="Disordered" evidence="1">
    <location>
        <begin position="1"/>
        <end position="33"/>
    </location>
</feature>
<sequence>ARGARFRHLRYARRSSGHGRAPRGDGRGGGRALLGPLAPKADRVHLAAGPYARVRGLWGLHPPGPGLRRPLVRPGTLGRRSGGARGGVPEPP</sequence>
<feature type="non-terminal residue" evidence="2">
    <location>
        <position position="1"/>
    </location>
</feature>
<organism evidence="2">
    <name type="scientific">uncultured Rubrobacteraceae bacterium</name>
    <dbReference type="NCBI Taxonomy" id="349277"/>
    <lineage>
        <taxon>Bacteria</taxon>
        <taxon>Bacillati</taxon>
        <taxon>Actinomycetota</taxon>
        <taxon>Rubrobacteria</taxon>
        <taxon>Rubrobacterales</taxon>
        <taxon>Rubrobacteraceae</taxon>
        <taxon>environmental samples</taxon>
    </lineage>
</organism>